<organism evidence="2 3">
    <name type="scientific">Tanacetum coccineum</name>
    <dbReference type="NCBI Taxonomy" id="301880"/>
    <lineage>
        <taxon>Eukaryota</taxon>
        <taxon>Viridiplantae</taxon>
        <taxon>Streptophyta</taxon>
        <taxon>Embryophyta</taxon>
        <taxon>Tracheophyta</taxon>
        <taxon>Spermatophyta</taxon>
        <taxon>Magnoliopsida</taxon>
        <taxon>eudicotyledons</taxon>
        <taxon>Gunneridae</taxon>
        <taxon>Pentapetalae</taxon>
        <taxon>asterids</taxon>
        <taxon>campanulids</taxon>
        <taxon>Asterales</taxon>
        <taxon>Asteraceae</taxon>
        <taxon>Asteroideae</taxon>
        <taxon>Anthemideae</taxon>
        <taxon>Anthemidinae</taxon>
        <taxon>Tanacetum</taxon>
    </lineage>
</organism>
<gene>
    <name evidence="2" type="ORF">Tco_1078538</name>
</gene>
<reference evidence="2" key="1">
    <citation type="journal article" date="2022" name="Int. J. Mol. Sci.">
        <title>Draft Genome of Tanacetum Coccineum: Genomic Comparison of Closely Related Tanacetum-Family Plants.</title>
        <authorList>
            <person name="Yamashiro T."/>
            <person name="Shiraishi A."/>
            <person name="Nakayama K."/>
            <person name="Satake H."/>
        </authorList>
    </citation>
    <scope>NUCLEOTIDE SEQUENCE</scope>
</reference>
<reference evidence="2" key="2">
    <citation type="submission" date="2022-01" db="EMBL/GenBank/DDBJ databases">
        <authorList>
            <person name="Yamashiro T."/>
            <person name="Shiraishi A."/>
            <person name="Satake H."/>
            <person name="Nakayama K."/>
        </authorList>
    </citation>
    <scope>NUCLEOTIDE SEQUENCE</scope>
</reference>
<keyword evidence="3" id="KW-1185">Reference proteome</keyword>
<dbReference type="PANTHER" id="PTHR11439:SF461">
    <property type="entry name" value="OS10G0432200 PROTEIN"/>
    <property type="match status" value="1"/>
</dbReference>
<dbReference type="PANTHER" id="PTHR11439">
    <property type="entry name" value="GAG-POL-RELATED RETROTRANSPOSON"/>
    <property type="match status" value="1"/>
</dbReference>
<proteinExistence type="predicted"/>
<keyword evidence="1" id="KW-1133">Transmembrane helix</keyword>
<protein>
    <submittedName>
        <fullName evidence="2">Uncharacterized mitochondrial protein-like protein</fullName>
    </submittedName>
</protein>
<keyword evidence="1" id="KW-0812">Transmembrane</keyword>
<comment type="caution">
    <text evidence="2">The sequence shown here is derived from an EMBL/GenBank/DDBJ whole genome shotgun (WGS) entry which is preliminary data.</text>
</comment>
<feature type="transmembrane region" description="Helical" evidence="1">
    <location>
        <begin position="34"/>
        <end position="51"/>
    </location>
</feature>
<name>A0ABQ5HRB7_9ASTR</name>
<sequence length="235" mass="27153">MVEDIPIYDKAKYTPIDGDPLSDPSLYRTIVESLVYLIVTCPYISYVVYIISHFVSAPTMVHWTVVLSILRYLWGTQFQTLLFPSTSALDLFGYCDSDWVGDSISRKSTIGFCRFFGDSHTLWKSKKQDFISKSYREGKYRAMTVKSSDIVWLRWLLADMGVRIININSLHCDNRSVIQIALNSMFYELTKHIEIDCHFTHHHLQVGTISPLFVHSSLQIADVFTNHTMDQVFVF</sequence>
<dbReference type="Proteomes" id="UP001151760">
    <property type="component" value="Unassembled WGS sequence"/>
</dbReference>
<dbReference type="EMBL" id="BQNB010019850">
    <property type="protein sequence ID" value="GJT89693.1"/>
    <property type="molecule type" value="Genomic_DNA"/>
</dbReference>
<evidence type="ECO:0000313" key="3">
    <source>
        <dbReference type="Proteomes" id="UP001151760"/>
    </source>
</evidence>
<accession>A0ABQ5HRB7</accession>
<evidence type="ECO:0000313" key="2">
    <source>
        <dbReference type="EMBL" id="GJT89693.1"/>
    </source>
</evidence>
<keyword evidence="1" id="KW-0472">Membrane</keyword>
<dbReference type="CDD" id="cd09272">
    <property type="entry name" value="RNase_HI_RT_Ty1"/>
    <property type="match status" value="1"/>
</dbReference>
<evidence type="ECO:0000256" key="1">
    <source>
        <dbReference type="SAM" id="Phobius"/>
    </source>
</evidence>